<feature type="transmembrane region" description="Helical" evidence="6">
    <location>
        <begin position="36"/>
        <end position="56"/>
    </location>
</feature>
<sequence>MSPARKRAYIELLIVAVIWGSASPIIKYTLGGFSPAIFLVYRFFISAIVAFVIFAFTGIKFPKKPKVLAVTLLNGFLLSTVALGLLFLGTDKTTSIDSNLISAISPIVIAVAGVFFLKEHITKRESIGILIALTGTLITIVEPILKFNNGFGGLEGNLLVLASVIVGAITAILAKILLRNNVDAIFATNISFIIGFVTMLPFTLPQILNSRFQILTSVPFSYHLGVFYMALLSGTLAYFLWHKAEKTIEVGEVNLIAYLYPLFGAPLSVFWLGEKIGTPFVIGGILIAAGVTLAQIKKKRYNS</sequence>
<comment type="subcellular location">
    <subcellularLocation>
        <location evidence="1">Cell membrane</location>
        <topology evidence="1">Multi-pass membrane protein</topology>
    </subcellularLocation>
</comment>
<feature type="transmembrane region" description="Helical" evidence="6">
    <location>
        <begin position="253"/>
        <end position="272"/>
    </location>
</feature>
<dbReference type="PANTHER" id="PTHR32322">
    <property type="entry name" value="INNER MEMBRANE TRANSPORTER"/>
    <property type="match status" value="1"/>
</dbReference>
<evidence type="ECO:0000313" key="8">
    <source>
        <dbReference type="EMBL" id="KKR64202.1"/>
    </source>
</evidence>
<dbReference type="AlphaFoldDB" id="A0A0G0VN70"/>
<keyword evidence="2" id="KW-1003">Cell membrane</keyword>
<feature type="transmembrane region" description="Helical" evidence="6">
    <location>
        <begin position="100"/>
        <end position="117"/>
    </location>
</feature>
<dbReference type="InterPro" id="IPR000620">
    <property type="entry name" value="EamA_dom"/>
</dbReference>
<evidence type="ECO:0000256" key="2">
    <source>
        <dbReference type="ARBA" id="ARBA00022475"/>
    </source>
</evidence>
<dbReference type="PANTHER" id="PTHR32322:SF18">
    <property type="entry name" value="S-ADENOSYLMETHIONINE_S-ADENOSYLHOMOCYSTEINE TRANSPORTER"/>
    <property type="match status" value="1"/>
</dbReference>
<comment type="caution">
    <text evidence="8">The sequence shown here is derived from an EMBL/GenBank/DDBJ whole genome shotgun (WGS) entry which is preliminary data.</text>
</comment>
<dbReference type="Proteomes" id="UP000034293">
    <property type="component" value="Unassembled WGS sequence"/>
</dbReference>
<organism evidence="8 9">
    <name type="scientific">Candidatus Woesebacteria bacterium GW2011_GWA1_40_43</name>
    <dbReference type="NCBI Taxonomy" id="1618553"/>
    <lineage>
        <taxon>Bacteria</taxon>
        <taxon>Candidatus Woeseibacteriota</taxon>
    </lineage>
</organism>
<gene>
    <name evidence="8" type="ORF">UU02_C0011G0014</name>
</gene>
<accession>A0A0G0VN70</accession>
<dbReference type="GO" id="GO:0005886">
    <property type="term" value="C:plasma membrane"/>
    <property type="evidence" value="ECO:0007669"/>
    <property type="project" value="UniProtKB-SubCell"/>
</dbReference>
<feature type="domain" description="EamA" evidence="7">
    <location>
        <begin position="9"/>
        <end position="140"/>
    </location>
</feature>
<keyword evidence="4 6" id="KW-1133">Transmembrane helix</keyword>
<evidence type="ECO:0000256" key="6">
    <source>
        <dbReference type="SAM" id="Phobius"/>
    </source>
</evidence>
<feature type="transmembrane region" description="Helical" evidence="6">
    <location>
        <begin position="12"/>
        <end position="30"/>
    </location>
</feature>
<dbReference type="Pfam" id="PF00892">
    <property type="entry name" value="EamA"/>
    <property type="match status" value="2"/>
</dbReference>
<evidence type="ECO:0000256" key="1">
    <source>
        <dbReference type="ARBA" id="ARBA00004651"/>
    </source>
</evidence>
<feature type="transmembrane region" description="Helical" evidence="6">
    <location>
        <begin position="157"/>
        <end position="178"/>
    </location>
</feature>
<evidence type="ECO:0000259" key="7">
    <source>
        <dbReference type="Pfam" id="PF00892"/>
    </source>
</evidence>
<evidence type="ECO:0000256" key="4">
    <source>
        <dbReference type="ARBA" id="ARBA00022989"/>
    </source>
</evidence>
<protein>
    <recommendedName>
        <fullName evidence="7">EamA domain-containing protein</fullName>
    </recommendedName>
</protein>
<feature type="transmembrane region" description="Helical" evidence="6">
    <location>
        <begin position="185"/>
        <end position="208"/>
    </location>
</feature>
<dbReference type="EMBL" id="LBZA01000011">
    <property type="protein sequence ID" value="KKR64202.1"/>
    <property type="molecule type" value="Genomic_DNA"/>
</dbReference>
<feature type="transmembrane region" description="Helical" evidence="6">
    <location>
        <begin position="278"/>
        <end position="296"/>
    </location>
</feature>
<name>A0A0G0VN70_9BACT</name>
<evidence type="ECO:0000256" key="3">
    <source>
        <dbReference type="ARBA" id="ARBA00022692"/>
    </source>
</evidence>
<evidence type="ECO:0000256" key="5">
    <source>
        <dbReference type="ARBA" id="ARBA00023136"/>
    </source>
</evidence>
<dbReference type="InterPro" id="IPR037185">
    <property type="entry name" value="EmrE-like"/>
</dbReference>
<reference evidence="8 9" key="1">
    <citation type="journal article" date="2015" name="Nature">
        <title>rRNA introns, odd ribosomes, and small enigmatic genomes across a large radiation of phyla.</title>
        <authorList>
            <person name="Brown C.T."/>
            <person name="Hug L.A."/>
            <person name="Thomas B.C."/>
            <person name="Sharon I."/>
            <person name="Castelle C.J."/>
            <person name="Singh A."/>
            <person name="Wilkins M.J."/>
            <person name="Williams K.H."/>
            <person name="Banfield J.F."/>
        </authorList>
    </citation>
    <scope>NUCLEOTIDE SEQUENCE [LARGE SCALE GENOMIC DNA]</scope>
</reference>
<keyword evidence="3 6" id="KW-0812">Transmembrane</keyword>
<feature type="transmembrane region" description="Helical" evidence="6">
    <location>
        <begin position="220"/>
        <end position="241"/>
    </location>
</feature>
<feature type="domain" description="EamA" evidence="7">
    <location>
        <begin position="156"/>
        <end position="293"/>
    </location>
</feature>
<feature type="transmembrane region" description="Helical" evidence="6">
    <location>
        <begin position="129"/>
        <end position="145"/>
    </location>
</feature>
<dbReference type="InterPro" id="IPR050638">
    <property type="entry name" value="AA-Vitamin_Transporters"/>
</dbReference>
<dbReference type="SUPFAM" id="SSF103481">
    <property type="entry name" value="Multidrug resistance efflux transporter EmrE"/>
    <property type="match status" value="2"/>
</dbReference>
<feature type="transmembrane region" description="Helical" evidence="6">
    <location>
        <begin position="68"/>
        <end position="88"/>
    </location>
</feature>
<evidence type="ECO:0000313" key="9">
    <source>
        <dbReference type="Proteomes" id="UP000034293"/>
    </source>
</evidence>
<proteinExistence type="predicted"/>
<keyword evidence="5 6" id="KW-0472">Membrane</keyword>